<dbReference type="Proteomes" id="UP000475214">
    <property type="component" value="Unassembled WGS sequence"/>
</dbReference>
<evidence type="ECO:0000256" key="6">
    <source>
        <dbReference type="ARBA" id="ARBA00022825"/>
    </source>
</evidence>
<evidence type="ECO:0000256" key="7">
    <source>
        <dbReference type="SAM" id="MobiDB-lite"/>
    </source>
</evidence>
<dbReference type="Gene3D" id="3.40.50.1820">
    <property type="entry name" value="alpha/beta hydrolase"/>
    <property type="match status" value="1"/>
</dbReference>
<reference evidence="10 11" key="1">
    <citation type="submission" date="2020-02" db="EMBL/GenBank/DDBJ databases">
        <authorList>
            <person name="Li X.-J."/>
            <person name="Han X.-M."/>
        </authorList>
    </citation>
    <scope>NUCLEOTIDE SEQUENCE [LARGE SCALE GENOMIC DNA]</scope>
    <source>
        <strain evidence="10 11">CCTCC AB 2017055</strain>
    </source>
</reference>
<proteinExistence type="inferred from homology"/>
<dbReference type="GO" id="GO:0070012">
    <property type="term" value="F:oligopeptidase activity"/>
    <property type="evidence" value="ECO:0007669"/>
    <property type="project" value="TreeGrafter"/>
</dbReference>
<dbReference type="GO" id="GO:0006508">
    <property type="term" value="P:proteolysis"/>
    <property type="evidence" value="ECO:0007669"/>
    <property type="project" value="UniProtKB-KW"/>
</dbReference>
<evidence type="ECO:0000313" key="11">
    <source>
        <dbReference type="Proteomes" id="UP000475214"/>
    </source>
</evidence>
<protein>
    <recommendedName>
        <fullName evidence="3">prolyl oligopeptidase</fullName>
        <ecNumber evidence="3">3.4.21.26</ecNumber>
    </recommendedName>
</protein>
<feature type="domain" description="Peptidase S9A N-terminal" evidence="9">
    <location>
        <begin position="35"/>
        <end position="449"/>
    </location>
</feature>
<dbReference type="InterPro" id="IPR001375">
    <property type="entry name" value="Peptidase_S9_cat"/>
</dbReference>
<sequence>MITGKRERAPVIAGHRGRPRKVTQVTHDSSTSPYPAAPKGDDADVLHGVTVPDPFRALEDPDADATRAWADAQDRLLERHRERWTSREGFRQRLTELLRSGSVGAPVWRGERRFHSRRLPDQEHAVLLTTDPDGTERTLIDPVVVDPSGTTTLDAWQPSKEGDLLAYQLSEGGREESVVRVLDVRTGDVVDGPIDRARYSPIAWLPGGKAYYYVRRLAPDAVPEGEEQYHRRVYLHRLGTDPSTDVEVFGAGKDKTNYYGVSVSRDGRWLVVTARQGTAPRHDVWLADLEAADPAVPELRPVMVGVDALAGLHVARDGRLYALTNLDAPRGRLTVADPRTPEPEHWRDLVAEDPSAVLEDFAILDGAELDRPLLLVTWTRHAISEITVHELETGRRLNSLPLPGLGSVGGLVERPEGGHESWFVYTDHGTPARVLHYDARTHEVSVWEDSPGDVDLPQVRSKQVTYRSKDGTEVRMIILSSAAGAGADSDGPDRPRPAVLYGYGGFNISLTPAYSANALAWVEAGGVWAVANLRGGSEEGEEWHRAGMRANKQNVFDDFHAAAEYLVEHGWTTHQQLGISGGSNGGLLVGAALTQHPESFGAVVCSAPLLDMIRYEQFGLGATWNDEYGTVEDAEEFRWLLGYSPYHHVRPGVAYPAVLFTVFDGDTRVDPMHARKLAAALQDATSAGPEHRPILIRAEREVGHGARAVSRTVDLAADQLGFLAEQLRVIE</sequence>
<dbReference type="Gene3D" id="2.130.10.120">
    <property type="entry name" value="Prolyl oligopeptidase, N-terminal domain"/>
    <property type="match status" value="1"/>
</dbReference>
<dbReference type="PRINTS" id="PR00862">
    <property type="entry name" value="PROLIGOPTASE"/>
</dbReference>
<dbReference type="SUPFAM" id="SSF50993">
    <property type="entry name" value="Peptidase/esterase 'gauge' domain"/>
    <property type="match status" value="1"/>
</dbReference>
<comment type="catalytic activity">
    <reaction evidence="1">
        <text>Hydrolysis of Pro-|-Xaa &gt;&gt; Ala-|-Xaa in oligopeptides.</text>
        <dbReference type="EC" id="3.4.21.26"/>
    </reaction>
</comment>
<keyword evidence="11" id="KW-1185">Reference proteome</keyword>
<organism evidence="10 11">
    <name type="scientific">Phytoactinopolyspora halotolerans</name>
    <dbReference type="NCBI Taxonomy" id="1981512"/>
    <lineage>
        <taxon>Bacteria</taxon>
        <taxon>Bacillati</taxon>
        <taxon>Actinomycetota</taxon>
        <taxon>Actinomycetes</taxon>
        <taxon>Jiangellales</taxon>
        <taxon>Jiangellaceae</taxon>
        <taxon>Phytoactinopolyspora</taxon>
    </lineage>
</organism>
<dbReference type="Pfam" id="PF00326">
    <property type="entry name" value="Peptidase_S9"/>
    <property type="match status" value="1"/>
</dbReference>
<evidence type="ECO:0000259" key="9">
    <source>
        <dbReference type="Pfam" id="PF02897"/>
    </source>
</evidence>
<keyword evidence="6" id="KW-0720">Serine protease</keyword>
<feature type="region of interest" description="Disordered" evidence="7">
    <location>
        <begin position="1"/>
        <end position="45"/>
    </location>
</feature>
<feature type="compositionally biased region" description="Polar residues" evidence="7">
    <location>
        <begin position="23"/>
        <end position="33"/>
    </location>
</feature>
<dbReference type="PANTHER" id="PTHR42881:SF2">
    <property type="entry name" value="PROLYL ENDOPEPTIDASE"/>
    <property type="match status" value="1"/>
</dbReference>
<keyword evidence="5" id="KW-0378">Hydrolase</keyword>
<evidence type="ECO:0000256" key="2">
    <source>
        <dbReference type="ARBA" id="ARBA00005228"/>
    </source>
</evidence>
<dbReference type="Pfam" id="PF02897">
    <property type="entry name" value="Peptidase_S9_N"/>
    <property type="match status" value="1"/>
</dbReference>
<evidence type="ECO:0000259" key="8">
    <source>
        <dbReference type="Pfam" id="PF00326"/>
    </source>
</evidence>
<evidence type="ECO:0000256" key="4">
    <source>
        <dbReference type="ARBA" id="ARBA00022670"/>
    </source>
</evidence>
<dbReference type="AlphaFoldDB" id="A0A6L9SF41"/>
<evidence type="ECO:0000256" key="3">
    <source>
        <dbReference type="ARBA" id="ARBA00011897"/>
    </source>
</evidence>
<evidence type="ECO:0000313" key="10">
    <source>
        <dbReference type="EMBL" id="NEE02650.1"/>
    </source>
</evidence>
<feature type="domain" description="Peptidase S9 prolyl oligopeptidase catalytic" evidence="8">
    <location>
        <begin position="514"/>
        <end position="727"/>
    </location>
</feature>
<name>A0A6L9SF41_9ACTN</name>
<dbReference type="InterPro" id="IPR002470">
    <property type="entry name" value="Peptidase_S9A"/>
</dbReference>
<dbReference type="InterPro" id="IPR002471">
    <property type="entry name" value="Pept_S9_AS"/>
</dbReference>
<dbReference type="InterPro" id="IPR023302">
    <property type="entry name" value="Pept_S9A_N"/>
</dbReference>
<keyword evidence="4" id="KW-0645">Protease</keyword>
<evidence type="ECO:0000256" key="1">
    <source>
        <dbReference type="ARBA" id="ARBA00001070"/>
    </source>
</evidence>
<dbReference type="EC" id="3.4.21.26" evidence="3"/>
<comment type="caution">
    <text evidence="10">The sequence shown here is derived from an EMBL/GenBank/DDBJ whole genome shotgun (WGS) entry which is preliminary data.</text>
</comment>
<dbReference type="InterPro" id="IPR029058">
    <property type="entry name" value="AB_hydrolase_fold"/>
</dbReference>
<dbReference type="PROSITE" id="PS00708">
    <property type="entry name" value="PRO_ENDOPEP_SER"/>
    <property type="match status" value="1"/>
</dbReference>
<dbReference type="GO" id="GO:0004252">
    <property type="term" value="F:serine-type endopeptidase activity"/>
    <property type="evidence" value="ECO:0007669"/>
    <property type="project" value="UniProtKB-EC"/>
</dbReference>
<gene>
    <name evidence="10" type="ORF">G1H10_21010</name>
</gene>
<comment type="similarity">
    <text evidence="2">Belongs to the peptidase S9A family.</text>
</comment>
<dbReference type="SUPFAM" id="SSF53474">
    <property type="entry name" value="alpha/beta-Hydrolases"/>
    <property type="match status" value="1"/>
</dbReference>
<accession>A0A6L9SF41</accession>
<dbReference type="PANTHER" id="PTHR42881">
    <property type="entry name" value="PROLYL ENDOPEPTIDASE"/>
    <property type="match status" value="1"/>
</dbReference>
<dbReference type="RefSeq" id="WP_163741421.1">
    <property type="nucleotide sequence ID" value="NZ_JAAGOA010000016.1"/>
</dbReference>
<evidence type="ECO:0000256" key="5">
    <source>
        <dbReference type="ARBA" id="ARBA00022801"/>
    </source>
</evidence>
<dbReference type="GO" id="GO:0005829">
    <property type="term" value="C:cytosol"/>
    <property type="evidence" value="ECO:0007669"/>
    <property type="project" value="TreeGrafter"/>
</dbReference>
<dbReference type="InterPro" id="IPR051167">
    <property type="entry name" value="Prolyl_oligopep/macrocyclase"/>
</dbReference>
<dbReference type="EMBL" id="JAAGOA010000016">
    <property type="protein sequence ID" value="NEE02650.1"/>
    <property type="molecule type" value="Genomic_DNA"/>
</dbReference>